<sequence length="155" mass="17769">MIIVFKIRRRYCFFHFRSKSSAMNHMKKNSERSTDVILGADKQWSYDSMKSDTGRAIMIYGPADDLFTRTPITVTPSSLRSLPRRPNTFVGGPSSVKNTKLRQSATTLRFHGAPDGYCTVGRMYEEIPVRRSDSETIFEDINAMHERQVSNEHLS</sequence>
<reference evidence="1 2" key="2">
    <citation type="submission" date="2018-11" db="EMBL/GenBank/DDBJ databases">
        <authorList>
            <consortium name="Pathogen Informatics"/>
        </authorList>
    </citation>
    <scope>NUCLEOTIDE SEQUENCE [LARGE SCALE GENOMIC DNA]</scope>
</reference>
<reference evidence="3" key="1">
    <citation type="submission" date="2017-02" db="UniProtKB">
        <authorList>
            <consortium name="WormBaseParasite"/>
        </authorList>
    </citation>
    <scope>IDENTIFICATION</scope>
</reference>
<keyword evidence="2" id="KW-1185">Reference proteome</keyword>
<evidence type="ECO:0000313" key="1">
    <source>
        <dbReference type="EMBL" id="VDK61463.1"/>
    </source>
</evidence>
<accession>A0A0M3KBP7</accession>
<dbReference type="OrthoDB" id="5830871at2759"/>
<dbReference type="EMBL" id="UYRR01034582">
    <property type="protein sequence ID" value="VDK61463.1"/>
    <property type="molecule type" value="Genomic_DNA"/>
</dbReference>
<dbReference type="AlphaFoldDB" id="A0A0M3KBP7"/>
<gene>
    <name evidence="1" type="ORF">ASIM_LOCUS17795</name>
</gene>
<evidence type="ECO:0000313" key="2">
    <source>
        <dbReference type="Proteomes" id="UP000267096"/>
    </source>
</evidence>
<dbReference type="Proteomes" id="UP000267096">
    <property type="component" value="Unassembled WGS sequence"/>
</dbReference>
<protein>
    <submittedName>
        <fullName evidence="1 3">Uncharacterized protein</fullName>
    </submittedName>
</protein>
<proteinExistence type="predicted"/>
<organism evidence="3">
    <name type="scientific">Anisakis simplex</name>
    <name type="common">Herring worm</name>
    <dbReference type="NCBI Taxonomy" id="6269"/>
    <lineage>
        <taxon>Eukaryota</taxon>
        <taxon>Metazoa</taxon>
        <taxon>Ecdysozoa</taxon>
        <taxon>Nematoda</taxon>
        <taxon>Chromadorea</taxon>
        <taxon>Rhabditida</taxon>
        <taxon>Spirurina</taxon>
        <taxon>Ascaridomorpha</taxon>
        <taxon>Ascaridoidea</taxon>
        <taxon>Anisakidae</taxon>
        <taxon>Anisakis</taxon>
        <taxon>Anisakis simplex complex</taxon>
    </lineage>
</organism>
<name>A0A0M3KBP7_ANISI</name>
<evidence type="ECO:0000313" key="3">
    <source>
        <dbReference type="WBParaSite" id="ASIM_0001839401-mRNA-1"/>
    </source>
</evidence>
<dbReference type="WBParaSite" id="ASIM_0001839401-mRNA-1">
    <property type="protein sequence ID" value="ASIM_0001839401-mRNA-1"/>
    <property type="gene ID" value="ASIM_0001839401"/>
</dbReference>